<dbReference type="EMBL" id="JBHUCP010000025">
    <property type="protein sequence ID" value="MFD1533492.1"/>
    <property type="molecule type" value="Genomic_DNA"/>
</dbReference>
<dbReference type="RefSeq" id="WP_343985449.1">
    <property type="nucleotide sequence ID" value="NZ_BAAAJG010000026.1"/>
</dbReference>
<proteinExistence type="predicted"/>
<keyword evidence="2" id="KW-1185">Reference proteome</keyword>
<name>A0ABW4FSM1_9PSEU</name>
<dbReference type="InterPro" id="IPR012545">
    <property type="entry name" value="DUF1697"/>
</dbReference>
<dbReference type="PANTHER" id="PTHR36439">
    <property type="entry name" value="BLL4334 PROTEIN"/>
    <property type="match status" value="1"/>
</dbReference>
<dbReference type="Pfam" id="PF08002">
    <property type="entry name" value="DUF1697"/>
    <property type="match status" value="1"/>
</dbReference>
<dbReference type="SUPFAM" id="SSF160379">
    <property type="entry name" value="SP0830-like"/>
    <property type="match status" value="1"/>
</dbReference>
<evidence type="ECO:0000313" key="2">
    <source>
        <dbReference type="Proteomes" id="UP001597145"/>
    </source>
</evidence>
<reference evidence="2" key="1">
    <citation type="journal article" date="2019" name="Int. J. Syst. Evol. Microbiol.">
        <title>The Global Catalogue of Microorganisms (GCM) 10K type strain sequencing project: providing services to taxonomists for standard genome sequencing and annotation.</title>
        <authorList>
            <consortium name="The Broad Institute Genomics Platform"/>
            <consortium name="The Broad Institute Genome Sequencing Center for Infectious Disease"/>
            <person name="Wu L."/>
            <person name="Ma J."/>
        </authorList>
    </citation>
    <scope>NUCLEOTIDE SEQUENCE [LARGE SCALE GENOMIC DNA]</scope>
    <source>
        <strain evidence="2">JCM 12165</strain>
    </source>
</reference>
<dbReference type="PIRSF" id="PIRSF008502">
    <property type="entry name" value="UCP008502"/>
    <property type="match status" value="1"/>
</dbReference>
<organism evidence="1 2">
    <name type="scientific">Pseudonocardia aurantiaca</name>
    <dbReference type="NCBI Taxonomy" id="75290"/>
    <lineage>
        <taxon>Bacteria</taxon>
        <taxon>Bacillati</taxon>
        <taxon>Actinomycetota</taxon>
        <taxon>Actinomycetes</taxon>
        <taxon>Pseudonocardiales</taxon>
        <taxon>Pseudonocardiaceae</taxon>
        <taxon>Pseudonocardia</taxon>
    </lineage>
</organism>
<accession>A0ABW4FSM1</accession>
<dbReference type="Proteomes" id="UP001597145">
    <property type="component" value="Unassembled WGS sequence"/>
</dbReference>
<dbReference type="Gene3D" id="3.30.70.1280">
    <property type="entry name" value="SP0830-like domains"/>
    <property type="match status" value="1"/>
</dbReference>
<gene>
    <name evidence="1" type="ORF">ACFSCY_29110</name>
</gene>
<protein>
    <submittedName>
        <fullName evidence="1">DUF1697 domain-containing protein</fullName>
    </submittedName>
</protein>
<sequence length="177" mass="19029">MPRYVVLLRGINVGKAKRVAMADLRALLGDLGYTDVKTVLNSGNAVLTGAEAPPAEHAVRIEAAIAERLGMDVRTVVLTGDELRSVVEGHPFAEIADNGSRMMAYVYLSPVEPVLIKGNEVVPQDPDRARLGARAAYQWCPDGLMAAPDMGGYLTERLGVGVTARNWNTIAKLAELF</sequence>
<comment type="caution">
    <text evidence="1">The sequence shown here is derived from an EMBL/GenBank/DDBJ whole genome shotgun (WGS) entry which is preliminary data.</text>
</comment>
<dbReference type="PANTHER" id="PTHR36439:SF1">
    <property type="entry name" value="DUF1697 DOMAIN-CONTAINING PROTEIN"/>
    <property type="match status" value="1"/>
</dbReference>
<evidence type="ECO:0000313" key="1">
    <source>
        <dbReference type="EMBL" id="MFD1533492.1"/>
    </source>
</evidence>